<dbReference type="PANTHER" id="PTHR43229">
    <property type="entry name" value="NODULATION PROTEIN J"/>
    <property type="match status" value="1"/>
</dbReference>
<feature type="transmembrane region" description="Helical" evidence="6">
    <location>
        <begin position="237"/>
        <end position="260"/>
    </location>
</feature>
<dbReference type="GO" id="GO:0043190">
    <property type="term" value="C:ATP-binding cassette (ABC) transporter complex"/>
    <property type="evidence" value="ECO:0007669"/>
    <property type="project" value="InterPro"/>
</dbReference>
<evidence type="ECO:0000256" key="6">
    <source>
        <dbReference type="RuleBase" id="RU361157"/>
    </source>
</evidence>
<dbReference type="EMBL" id="CP000481">
    <property type="protein sequence ID" value="ABK52519.1"/>
    <property type="molecule type" value="Genomic_DNA"/>
</dbReference>
<keyword evidence="5" id="KW-0046">Antibiotic resistance</keyword>
<feature type="domain" description="ABC transmembrane type-2" evidence="7">
    <location>
        <begin position="37"/>
        <end position="266"/>
    </location>
</feature>
<evidence type="ECO:0000313" key="8">
    <source>
        <dbReference type="EMBL" id="ABK52519.1"/>
    </source>
</evidence>
<dbReference type="InterPro" id="IPR047817">
    <property type="entry name" value="ABC2_TM_bact-type"/>
</dbReference>
<dbReference type="PANTHER" id="PTHR43229:SF2">
    <property type="entry name" value="NODULATION PROTEIN J"/>
    <property type="match status" value="1"/>
</dbReference>
<keyword evidence="3 6" id="KW-1133">Transmembrane helix</keyword>
<dbReference type="eggNOG" id="COG0842">
    <property type="taxonomic scope" value="Bacteria"/>
</dbReference>
<feature type="transmembrane region" description="Helical" evidence="6">
    <location>
        <begin position="36"/>
        <end position="58"/>
    </location>
</feature>
<dbReference type="Pfam" id="PF01061">
    <property type="entry name" value="ABC2_membrane"/>
    <property type="match status" value="1"/>
</dbReference>
<keyword evidence="6" id="KW-1003">Cell membrane</keyword>
<dbReference type="AlphaFoldDB" id="A0LSV9"/>
<dbReference type="Proteomes" id="UP000008221">
    <property type="component" value="Chromosome"/>
</dbReference>
<dbReference type="PROSITE" id="PS51012">
    <property type="entry name" value="ABC_TM2"/>
    <property type="match status" value="1"/>
</dbReference>
<dbReference type="OrthoDB" id="9778589at2"/>
<dbReference type="GO" id="GO:0046677">
    <property type="term" value="P:response to antibiotic"/>
    <property type="evidence" value="ECO:0007669"/>
    <property type="project" value="UniProtKB-KW"/>
</dbReference>
<dbReference type="STRING" id="351607.Acel_0746"/>
<dbReference type="InParanoid" id="A0LSV9"/>
<keyword evidence="4 6" id="KW-0472">Membrane</keyword>
<organism evidence="8 9">
    <name type="scientific">Acidothermus cellulolyticus (strain ATCC 43068 / DSM 8971 / 11B)</name>
    <dbReference type="NCBI Taxonomy" id="351607"/>
    <lineage>
        <taxon>Bacteria</taxon>
        <taxon>Bacillati</taxon>
        <taxon>Actinomycetota</taxon>
        <taxon>Actinomycetes</taxon>
        <taxon>Acidothermales</taxon>
        <taxon>Acidothermaceae</taxon>
        <taxon>Acidothermus</taxon>
    </lineage>
</organism>
<dbReference type="PRINTS" id="PR00164">
    <property type="entry name" value="ABC2TRNSPORT"/>
</dbReference>
<dbReference type="PIRSF" id="PIRSF006648">
    <property type="entry name" value="DrrB"/>
    <property type="match status" value="1"/>
</dbReference>
<dbReference type="GO" id="GO:0140359">
    <property type="term" value="F:ABC-type transporter activity"/>
    <property type="evidence" value="ECO:0007669"/>
    <property type="project" value="InterPro"/>
</dbReference>
<keyword evidence="6" id="KW-0813">Transport</keyword>
<dbReference type="InterPro" id="IPR051784">
    <property type="entry name" value="Nod_factor_ABC_transporter"/>
</dbReference>
<dbReference type="HOGENOM" id="CLU_039483_3_1_11"/>
<evidence type="ECO:0000259" key="7">
    <source>
        <dbReference type="PROSITE" id="PS51012"/>
    </source>
</evidence>
<evidence type="ECO:0000313" key="9">
    <source>
        <dbReference type="Proteomes" id="UP000008221"/>
    </source>
</evidence>
<evidence type="ECO:0000256" key="4">
    <source>
        <dbReference type="ARBA" id="ARBA00023136"/>
    </source>
</evidence>
<evidence type="ECO:0000256" key="2">
    <source>
        <dbReference type="ARBA" id="ARBA00022692"/>
    </source>
</evidence>
<feature type="transmembrane region" description="Helical" evidence="6">
    <location>
        <begin position="70"/>
        <end position="92"/>
    </location>
</feature>
<evidence type="ECO:0000256" key="3">
    <source>
        <dbReference type="ARBA" id="ARBA00022989"/>
    </source>
</evidence>
<keyword evidence="2 6" id="KW-0812">Transmembrane</keyword>
<proteinExistence type="inferred from homology"/>
<protein>
    <recommendedName>
        <fullName evidence="6">Transport permease protein</fullName>
    </recommendedName>
</protein>
<keyword evidence="9" id="KW-1185">Reference proteome</keyword>
<feature type="transmembrane region" description="Helical" evidence="6">
    <location>
        <begin position="159"/>
        <end position="179"/>
    </location>
</feature>
<name>A0LSV9_ACIC1</name>
<feature type="transmembrane region" description="Helical" evidence="6">
    <location>
        <begin position="134"/>
        <end position="153"/>
    </location>
</feature>
<dbReference type="RefSeq" id="WP_011719582.1">
    <property type="nucleotide sequence ID" value="NC_008578.1"/>
</dbReference>
<comment type="subcellular location">
    <subcellularLocation>
        <location evidence="6">Cell membrane</location>
        <topology evidence="6">Multi-pass membrane protein</topology>
    </subcellularLocation>
    <subcellularLocation>
        <location evidence="1">Membrane</location>
        <topology evidence="1">Multi-pass membrane protein</topology>
    </subcellularLocation>
</comment>
<dbReference type="InterPro" id="IPR013525">
    <property type="entry name" value="ABC2_TM"/>
</dbReference>
<accession>A0LSV9</accession>
<sequence length="269" mass="29347">MSFALRILPYGAFGRFTGRRSVALVERSLMVYRHTWIIIVSGFFEPLFYLLSIGVGVGRLVPHLSYAGHPIAYTAFVAPAMLASSAMNGAIYDSTFNIFHKLKYARVYEGVLATPMTALDVAAGEILWALGRGFIYAVAFLIVCAAMGVVHAWTAALALPFAVLEGLAFAACGMAATTFMRSWQDFEWVNLVLLPMFLFSATFYPLTAYPTAVAHVVRWTPLYQAVDVQRALLLGGWHAGLLANCAYLAVMSLAGGIVAVRRLARVLLH</sequence>
<comment type="similarity">
    <text evidence="6">Belongs to the ABC-2 integral membrane protein family.</text>
</comment>
<gene>
    <name evidence="8" type="ordered locus">Acel_0746</name>
</gene>
<evidence type="ECO:0000256" key="5">
    <source>
        <dbReference type="ARBA" id="ARBA00023251"/>
    </source>
</evidence>
<dbReference type="InterPro" id="IPR000412">
    <property type="entry name" value="ABC_2_transport"/>
</dbReference>
<evidence type="ECO:0000256" key="1">
    <source>
        <dbReference type="ARBA" id="ARBA00004141"/>
    </source>
</evidence>
<dbReference type="KEGG" id="ace:Acel_0746"/>
<feature type="transmembrane region" description="Helical" evidence="6">
    <location>
        <begin position="191"/>
        <end position="217"/>
    </location>
</feature>
<reference evidence="8 9" key="1">
    <citation type="journal article" date="2009" name="Genome Res.">
        <title>Complete genome of the cellulolytic thermophile Acidothermus cellulolyticus 11B provides insights into its ecophysiological and evolutionary adaptations.</title>
        <authorList>
            <person name="Barabote R.D."/>
            <person name="Xie G."/>
            <person name="Leu D.H."/>
            <person name="Normand P."/>
            <person name="Necsulea A."/>
            <person name="Daubin V."/>
            <person name="Medigue C."/>
            <person name="Adney W.S."/>
            <person name="Xu X.C."/>
            <person name="Lapidus A."/>
            <person name="Parales R.E."/>
            <person name="Detter C."/>
            <person name="Pujic P."/>
            <person name="Bruce D."/>
            <person name="Lavire C."/>
            <person name="Challacombe J.F."/>
            <person name="Brettin T.S."/>
            <person name="Berry A.M."/>
        </authorList>
    </citation>
    <scope>NUCLEOTIDE SEQUENCE [LARGE SCALE GENOMIC DNA]</scope>
    <source>
        <strain evidence="9">ATCC 43068 / DSM 8971 / 11B</strain>
    </source>
</reference>